<dbReference type="InterPro" id="IPR021955">
    <property type="entry name" value="DUF3572"/>
</dbReference>
<evidence type="ECO:0000313" key="2">
    <source>
        <dbReference type="Proteomes" id="UP001589670"/>
    </source>
</evidence>
<accession>A0ABV5HYT3</accession>
<protein>
    <submittedName>
        <fullName evidence="1">DUF3572 domain-containing protein</fullName>
    </submittedName>
</protein>
<keyword evidence="2" id="KW-1185">Reference proteome</keyword>
<dbReference type="Proteomes" id="UP001589670">
    <property type="component" value="Unassembled WGS sequence"/>
</dbReference>
<organism evidence="1 2">
    <name type="scientific">Roseovarius ramblicola</name>
    <dbReference type="NCBI Taxonomy" id="2022336"/>
    <lineage>
        <taxon>Bacteria</taxon>
        <taxon>Pseudomonadati</taxon>
        <taxon>Pseudomonadota</taxon>
        <taxon>Alphaproteobacteria</taxon>
        <taxon>Rhodobacterales</taxon>
        <taxon>Roseobacteraceae</taxon>
        <taxon>Roseovarius</taxon>
    </lineage>
</organism>
<name>A0ABV5HYT3_9RHOB</name>
<sequence>MNMTQDFAETVALGALGWLAGHDELLPVFLGATGASEADLRARAADPEFLGAVLDFVAMDDAWVTAFCDAQGLGYDVPMRARAALPGGAEMTWT</sequence>
<dbReference type="RefSeq" id="WP_377067959.1">
    <property type="nucleotide sequence ID" value="NZ_JBHMEC010000009.1"/>
</dbReference>
<dbReference type="Pfam" id="PF12096">
    <property type="entry name" value="DUF3572"/>
    <property type="match status" value="1"/>
</dbReference>
<dbReference type="EMBL" id="JBHMEC010000009">
    <property type="protein sequence ID" value="MFB9149244.1"/>
    <property type="molecule type" value="Genomic_DNA"/>
</dbReference>
<proteinExistence type="predicted"/>
<evidence type="ECO:0000313" key="1">
    <source>
        <dbReference type="EMBL" id="MFB9149244.1"/>
    </source>
</evidence>
<gene>
    <name evidence="1" type="ORF">ACFFU4_05700</name>
</gene>
<reference evidence="1 2" key="1">
    <citation type="submission" date="2024-09" db="EMBL/GenBank/DDBJ databases">
        <authorList>
            <person name="Sun Q."/>
            <person name="Mori K."/>
        </authorList>
    </citation>
    <scope>NUCLEOTIDE SEQUENCE [LARGE SCALE GENOMIC DNA]</scope>
    <source>
        <strain evidence="1 2">CECT 9424</strain>
    </source>
</reference>
<comment type="caution">
    <text evidence="1">The sequence shown here is derived from an EMBL/GenBank/DDBJ whole genome shotgun (WGS) entry which is preliminary data.</text>
</comment>